<reference evidence="3" key="1">
    <citation type="journal article" date="2013" name="Ind. Biotechnol.">
        <title>Comparative genomics analysis of Trichoderma reesei strains.</title>
        <authorList>
            <person name="Koike H."/>
            <person name="Aerts A."/>
            <person name="LaButti K."/>
            <person name="Grigoriev I.V."/>
            <person name="Baker S.E."/>
        </authorList>
    </citation>
    <scope>NUCLEOTIDE SEQUENCE [LARGE SCALE GENOMIC DNA]</scope>
    <source>
        <strain evidence="3">ATCC 56765 / BCRC 32924 / NRRL 11460 / Rut C-30</strain>
    </source>
</reference>
<organism evidence="2 3">
    <name type="scientific">Hypocrea jecorina (strain ATCC 56765 / BCRC 32924 / NRRL 11460 / Rut C-30)</name>
    <name type="common">Trichoderma reesei</name>
    <dbReference type="NCBI Taxonomy" id="1344414"/>
    <lineage>
        <taxon>Eukaryota</taxon>
        <taxon>Fungi</taxon>
        <taxon>Dikarya</taxon>
        <taxon>Ascomycota</taxon>
        <taxon>Pezizomycotina</taxon>
        <taxon>Sordariomycetes</taxon>
        <taxon>Hypocreomycetidae</taxon>
        <taxon>Hypocreales</taxon>
        <taxon>Hypocreaceae</taxon>
        <taxon>Trichoderma</taxon>
    </lineage>
</organism>
<feature type="region of interest" description="Disordered" evidence="1">
    <location>
        <begin position="65"/>
        <end position="113"/>
    </location>
</feature>
<accession>A0A024SK54</accession>
<name>A0A024SK54_HYPJR</name>
<gene>
    <name evidence="2" type="ORF">M419DRAFT_68900</name>
</gene>
<dbReference type="KEGG" id="trr:M419DRAFT_68900"/>
<dbReference type="Proteomes" id="UP000024376">
    <property type="component" value="Unassembled WGS sequence"/>
</dbReference>
<dbReference type="EMBL" id="KI911139">
    <property type="protein sequence ID" value="ETS06167.1"/>
    <property type="molecule type" value="Genomic_DNA"/>
</dbReference>
<sequence length="252" mass="27721">MSHSAPQRGKTQEGCISSLRAPQSNISCDGASLINDIAVPAPTERSVVATVLGQAKRDGRRCLEHTVPSLDGGELREAPRSYPSVSSKSLGARELGHLRTSETLPLPESRRAPGGRCKEVPYSAFLCMPYIRRRNGESTTVAVNEQERTAGQDVGGSDASPQAQQPSPMPAFPCEQFPFCHDAVACKSKPDVPVGVPVPWPGKRTRRPAVLVRKWTLIFMHQLASARKPWWSEWRPLCVEAMYRLRWARVGN</sequence>
<dbReference type="HOGENOM" id="CLU_1103435_0_0_1"/>
<evidence type="ECO:0000313" key="3">
    <source>
        <dbReference type="Proteomes" id="UP000024376"/>
    </source>
</evidence>
<feature type="region of interest" description="Disordered" evidence="1">
    <location>
        <begin position="149"/>
        <end position="168"/>
    </location>
</feature>
<evidence type="ECO:0000256" key="1">
    <source>
        <dbReference type="SAM" id="MobiDB-lite"/>
    </source>
</evidence>
<dbReference type="OrthoDB" id="10637293at2759"/>
<dbReference type="AlphaFoldDB" id="A0A024SK54"/>
<protein>
    <submittedName>
        <fullName evidence="2">Uncharacterized protein</fullName>
    </submittedName>
</protein>
<proteinExistence type="predicted"/>
<evidence type="ECO:0000313" key="2">
    <source>
        <dbReference type="EMBL" id="ETS06167.1"/>
    </source>
</evidence>
<feature type="compositionally biased region" description="Low complexity" evidence="1">
    <location>
        <begin position="157"/>
        <end position="166"/>
    </location>
</feature>